<protein>
    <submittedName>
        <fullName evidence="7">Sigma-70 family RNA polymerase sigma factor</fullName>
    </submittedName>
</protein>
<dbReference type="SUPFAM" id="SSF88659">
    <property type="entry name" value="Sigma3 and sigma4 domains of RNA polymerase sigma factors"/>
    <property type="match status" value="2"/>
</dbReference>
<dbReference type="OrthoDB" id="9799825at2"/>
<dbReference type="AlphaFoldDB" id="A0A4R9BPT3"/>
<dbReference type="InterPro" id="IPR014284">
    <property type="entry name" value="RNA_pol_sigma-70_dom"/>
</dbReference>
<keyword evidence="2" id="KW-0731">Sigma factor</keyword>
<sequence length="323" mass="34690">MNRSERNKLVVENLPLVGYLVSEVWAKARHLSRDDLASAGSLALITSADAFDASLGVPFGAFARRRIIGAFADEMRSNDWATRMARRRIKETRNVQETLAAALGRSATVDEVAAALGVDRETALAGLADSDRTLTTLDDTTAEFLVADTVLPEESLLSAERLTYLRAAVVALPERMRLIVEQVYFEDRSVKEIAADLGITHSAVSQQRSEAIRLLRDGLGTHYADDADAEYVPESTVAPARRSAYLSRLADQAMLGMTHLAHDRKPDAAVVLTAVPPMATDTTGTTGTAGSSAPARVGLAAVTDITAAQPIVLDSRELFSRNG</sequence>
<dbReference type="InterPro" id="IPR007630">
    <property type="entry name" value="RNA_pol_sigma70_r4"/>
</dbReference>
<name>A0A4R9BPT3_9MICO</name>
<keyword evidence="8" id="KW-1185">Reference proteome</keyword>
<feature type="domain" description="RNA polymerase sigma-70 region 4" evidence="6">
    <location>
        <begin position="171"/>
        <end position="216"/>
    </location>
</feature>
<dbReference type="EMBL" id="SOHM01000031">
    <property type="protein sequence ID" value="TFD87391.1"/>
    <property type="molecule type" value="Genomic_DNA"/>
</dbReference>
<keyword evidence="4" id="KW-0804">Transcription</keyword>
<dbReference type="Pfam" id="PF04542">
    <property type="entry name" value="Sigma70_r2"/>
    <property type="match status" value="1"/>
</dbReference>
<dbReference type="GO" id="GO:0016987">
    <property type="term" value="F:sigma factor activity"/>
    <property type="evidence" value="ECO:0007669"/>
    <property type="project" value="UniProtKB-KW"/>
</dbReference>
<evidence type="ECO:0000256" key="1">
    <source>
        <dbReference type="ARBA" id="ARBA00023015"/>
    </source>
</evidence>
<evidence type="ECO:0000313" key="8">
    <source>
        <dbReference type="Proteomes" id="UP000298468"/>
    </source>
</evidence>
<gene>
    <name evidence="7" type="ORF">E3T61_15925</name>
</gene>
<dbReference type="GO" id="GO:0003677">
    <property type="term" value="F:DNA binding"/>
    <property type="evidence" value="ECO:0007669"/>
    <property type="project" value="UniProtKB-KW"/>
</dbReference>
<evidence type="ECO:0000259" key="5">
    <source>
        <dbReference type="Pfam" id="PF04542"/>
    </source>
</evidence>
<dbReference type="GO" id="GO:0006352">
    <property type="term" value="P:DNA-templated transcription initiation"/>
    <property type="evidence" value="ECO:0007669"/>
    <property type="project" value="InterPro"/>
</dbReference>
<keyword evidence="1" id="KW-0805">Transcription regulation</keyword>
<comment type="caution">
    <text evidence="7">The sequence shown here is derived from an EMBL/GenBank/DDBJ whole genome shotgun (WGS) entry which is preliminary data.</text>
</comment>
<proteinExistence type="predicted"/>
<dbReference type="Pfam" id="PF04545">
    <property type="entry name" value="Sigma70_r4"/>
    <property type="match status" value="1"/>
</dbReference>
<dbReference type="CDD" id="cd06171">
    <property type="entry name" value="Sigma70_r4"/>
    <property type="match status" value="1"/>
</dbReference>
<accession>A0A4R9BPT3</accession>
<dbReference type="InterPro" id="IPR007627">
    <property type="entry name" value="RNA_pol_sigma70_r2"/>
</dbReference>
<dbReference type="InterPro" id="IPR013325">
    <property type="entry name" value="RNA_pol_sigma_r2"/>
</dbReference>
<dbReference type="Gene3D" id="1.10.1740.10">
    <property type="match status" value="1"/>
</dbReference>
<reference evidence="7 8" key="1">
    <citation type="submission" date="2019-03" db="EMBL/GenBank/DDBJ databases">
        <title>Genomics of glacier-inhabiting Cryobacterium strains.</title>
        <authorList>
            <person name="Liu Q."/>
            <person name="Xin Y.-H."/>
        </authorList>
    </citation>
    <scope>NUCLEOTIDE SEQUENCE [LARGE SCALE GENOMIC DNA]</scope>
    <source>
        <strain evidence="7 8">Sr59</strain>
    </source>
</reference>
<evidence type="ECO:0000256" key="4">
    <source>
        <dbReference type="ARBA" id="ARBA00023163"/>
    </source>
</evidence>
<keyword evidence="3" id="KW-0238">DNA-binding</keyword>
<feature type="domain" description="RNA polymerase sigma-70 region 2" evidence="5">
    <location>
        <begin position="9"/>
        <end position="80"/>
    </location>
</feature>
<dbReference type="Gene3D" id="1.20.140.160">
    <property type="match status" value="1"/>
</dbReference>
<dbReference type="NCBIfam" id="TIGR02937">
    <property type="entry name" value="sigma70-ECF"/>
    <property type="match status" value="1"/>
</dbReference>
<dbReference type="SUPFAM" id="SSF88946">
    <property type="entry name" value="Sigma2 domain of RNA polymerase sigma factors"/>
    <property type="match status" value="1"/>
</dbReference>
<dbReference type="PANTHER" id="PTHR30385">
    <property type="entry name" value="SIGMA FACTOR F FLAGELLAR"/>
    <property type="match status" value="1"/>
</dbReference>
<organism evidence="7 8">
    <name type="scientific">Cryobacterium lactosi</name>
    <dbReference type="NCBI Taxonomy" id="1259202"/>
    <lineage>
        <taxon>Bacteria</taxon>
        <taxon>Bacillati</taxon>
        <taxon>Actinomycetota</taxon>
        <taxon>Actinomycetes</taxon>
        <taxon>Micrococcales</taxon>
        <taxon>Microbacteriaceae</taxon>
        <taxon>Cryobacterium</taxon>
    </lineage>
</organism>
<evidence type="ECO:0000259" key="6">
    <source>
        <dbReference type="Pfam" id="PF04545"/>
    </source>
</evidence>
<dbReference type="Proteomes" id="UP000298468">
    <property type="component" value="Unassembled WGS sequence"/>
</dbReference>
<evidence type="ECO:0000256" key="2">
    <source>
        <dbReference type="ARBA" id="ARBA00023082"/>
    </source>
</evidence>
<evidence type="ECO:0000256" key="3">
    <source>
        <dbReference type="ARBA" id="ARBA00023125"/>
    </source>
</evidence>
<dbReference type="InterPro" id="IPR013324">
    <property type="entry name" value="RNA_pol_sigma_r3/r4-like"/>
</dbReference>
<evidence type="ECO:0000313" key="7">
    <source>
        <dbReference type="EMBL" id="TFD87391.1"/>
    </source>
</evidence>